<evidence type="ECO:0000313" key="2">
    <source>
        <dbReference type="Proteomes" id="UP000663912"/>
    </source>
</evidence>
<sequence length="296" mass="32886">MLLLLEEAVDYGTMQPENRLGVFVALGEMVADDGGYGFSVRDTEMGRTLYGNWHEVMRWWMGVPGAVGPEPRELRAWQIFTTDNFEFRLGVAIGAVVARAWSQGAGDVLATPTIDTWKATTGLPWFAFWAKELLRWGTLDPFVAFALSLGVAKSRPEADAMRAQYIAWLDEELIIWNGEDQIDPSNLLAWSRTLRVQQVDSPRRAPIAAALSGTDGRGGRYAVIPVRSGERIRWLDASGFRLAVSNAPEGFPRPPGKRTITTSSSRVVTSLLYADEVSRHERLSNREVVAERAHVP</sequence>
<name>A0AAE7URR7_9HYPH</name>
<evidence type="ECO:0000313" key="1">
    <source>
        <dbReference type="EMBL" id="QTG03039.1"/>
    </source>
</evidence>
<gene>
    <name evidence="1" type="ORF">G6M88_22020</name>
</gene>
<reference evidence="1" key="1">
    <citation type="submission" date="2020-02" db="EMBL/GenBank/DDBJ databases">
        <title>Unexpected conservation and global transmission of agrobacterial virulence plasmids.</title>
        <authorList>
            <person name="Weisberg A.J."/>
            <person name="Davis E.W. II"/>
            <person name="Tabima J.R."/>
            <person name="Belcher M.S."/>
            <person name="Miller M."/>
            <person name="Kuo C.-H."/>
            <person name="Loper J.E."/>
            <person name="Grunwald N.J."/>
            <person name="Putnam M.L."/>
            <person name="Chang J.H."/>
        </authorList>
    </citation>
    <scope>NUCLEOTIDE SEQUENCE</scope>
    <source>
        <strain evidence="1">W2/73</strain>
    </source>
</reference>
<dbReference type="KEGG" id="arui:G6M88_22020"/>
<dbReference type="RefSeq" id="WP_065699206.1">
    <property type="nucleotide sequence ID" value="NZ_CP049207.1"/>
</dbReference>
<accession>A0AAE7URR7</accession>
<organism evidence="1 2">
    <name type="scientific">Agrobacterium rubi</name>
    <dbReference type="NCBI Taxonomy" id="28099"/>
    <lineage>
        <taxon>Bacteria</taxon>
        <taxon>Pseudomonadati</taxon>
        <taxon>Pseudomonadota</taxon>
        <taxon>Alphaproteobacteria</taxon>
        <taxon>Hyphomicrobiales</taxon>
        <taxon>Rhizobiaceae</taxon>
        <taxon>Rhizobium/Agrobacterium group</taxon>
        <taxon>Agrobacterium</taxon>
    </lineage>
</organism>
<protein>
    <submittedName>
        <fullName evidence="1">Uncharacterized protein</fullName>
    </submittedName>
</protein>
<proteinExistence type="predicted"/>
<dbReference type="Proteomes" id="UP000663912">
    <property type="component" value="Chromosome 2"/>
</dbReference>
<dbReference type="EMBL" id="CP049207">
    <property type="protein sequence ID" value="QTG03039.1"/>
    <property type="molecule type" value="Genomic_DNA"/>
</dbReference>
<dbReference type="AlphaFoldDB" id="A0AAE7URR7"/>